<dbReference type="InterPro" id="IPR049251">
    <property type="entry name" value="DUF6884"/>
</dbReference>
<dbReference type="Proteomes" id="UP000663586">
    <property type="component" value="Chromosome"/>
</dbReference>
<evidence type="ECO:0000313" key="3">
    <source>
        <dbReference type="Proteomes" id="UP000663586"/>
    </source>
</evidence>
<protein>
    <recommendedName>
        <fullName evidence="1">DUF6884 domain-containing protein</fullName>
    </recommendedName>
</protein>
<evidence type="ECO:0000259" key="1">
    <source>
        <dbReference type="Pfam" id="PF21818"/>
    </source>
</evidence>
<dbReference type="Pfam" id="PF21818">
    <property type="entry name" value="DUF6884"/>
    <property type="match status" value="1"/>
</dbReference>
<dbReference type="GeneID" id="70684981"/>
<keyword evidence="3" id="KW-1185">Reference proteome</keyword>
<name>A0A897MV37_9EURY</name>
<gene>
    <name evidence="2" type="ORF">AArcS_1598</name>
</gene>
<dbReference type="AlphaFoldDB" id="A0A897MV37"/>
<sequence>MSSLLVQACSKSKNEPGEAIPALELYSGYFFNIIKKSMREELFDEEMDICILSAEHGLIESDTKIEWYDNRMNAERAVELAPRVQTQLRETVSETYDEVIINVGGTYRLALEGISDAVDAKVYYIEGEGIGHKGHILKRVVRGEREPLTEAPI</sequence>
<accession>A0A897MV37</accession>
<dbReference type="RefSeq" id="WP_238479949.1">
    <property type="nucleotide sequence ID" value="NZ_CP064786.1"/>
</dbReference>
<proteinExistence type="predicted"/>
<evidence type="ECO:0000313" key="2">
    <source>
        <dbReference type="EMBL" id="QSG02809.1"/>
    </source>
</evidence>
<dbReference type="KEGG" id="hara:AArcS_1598"/>
<dbReference type="EMBL" id="CP064786">
    <property type="protein sequence ID" value="QSG02809.1"/>
    <property type="molecule type" value="Genomic_DNA"/>
</dbReference>
<reference evidence="2" key="1">
    <citation type="submission" date="2020-11" db="EMBL/GenBank/DDBJ databases">
        <title>Carbohydrate-dependent, anaerobic sulfur respiration: A novel catabolism in halophilic archaea.</title>
        <authorList>
            <person name="Sorokin D.Y."/>
            <person name="Messina E."/>
            <person name="Smedile F."/>
            <person name="La Cono V."/>
            <person name="Hallsworth J.E."/>
            <person name="Yakimov M.M."/>
        </authorList>
    </citation>
    <scope>NUCLEOTIDE SEQUENCE</scope>
    <source>
        <strain evidence="2">AArc-S</strain>
    </source>
</reference>
<feature type="domain" description="DUF6884" evidence="1">
    <location>
        <begin position="8"/>
        <end position="138"/>
    </location>
</feature>
<organism evidence="2 3">
    <name type="scientific">Natranaeroarchaeum sulfidigenes</name>
    <dbReference type="NCBI Taxonomy" id="2784880"/>
    <lineage>
        <taxon>Archaea</taxon>
        <taxon>Methanobacteriati</taxon>
        <taxon>Methanobacteriota</taxon>
        <taxon>Stenosarchaea group</taxon>
        <taxon>Halobacteria</taxon>
        <taxon>Halobacteriales</taxon>
        <taxon>Natronoarchaeaceae</taxon>
        <taxon>Natranaeroarchaeum</taxon>
    </lineage>
</organism>